<feature type="compositionally biased region" description="Basic and acidic residues" evidence="1">
    <location>
        <begin position="775"/>
        <end position="792"/>
    </location>
</feature>
<feature type="domain" description="pPIWI-RE RNaseH" evidence="2">
    <location>
        <begin position="616"/>
        <end position="893"/>
    </location>
</feature>
<feature type="domain" description="pPIWI-RE module N-terminal" evidence="3">
    <location>
        <begin position="28"/>
        <end position="412"/>
    </location>
</feature>
<evidence type="ECO:0000259" key="3">
    <source>
        <dbReference type="Pfam" id="PF13111"/>
    </source>
</evidence>
<evidence type="ECO:0000313" key="6">
    <source>
        <dbReference type="Proteomes" id="UP000738879"/>
    </source>
</evidence>
<feature type="region of interest" description="Disordered" evidence="1">
    <location>
        <begin position="775"/>
        <end position="794"/>
    </location>
</feature>
<dbReference type="Pfam" id="PF18157">
    <property type="entry name" value="MID_pPIWI_RE"/>
    <property type="match status" value="1"/>
</dbReference>
<protein>
    <submittedName>
        <fullName evidence="5">DUF3893 domain-containing protein</fullName>
    </submittedName>
</protein>
<evidence type="ECO:0000256" key="1">
    <source>
        <dbReference type="SAM" id="MobiDB-lite"/>
    </source>
</evidence>
<comment type="caution">
    <text evidence="5">The sequence shown here is derived from an EMBL/GenBank/DDBJ whole genome shotgun (WGS) entry which is preliminary data.</text>
</comment>
<name>A0A943BMN5_9ACTN</name>
<feature type="compositionally biased region" description="Basic and acidic residues" evidence="1">
    <location>
        <begin position="540"/>
        <end position="549"/>
    </location>
</feature>
<feature type="domain" description="Prokaryotic pPIWI-RE MID" evidence="4">
    <location>
        <begin position="470"/>
        <end position="602"/>
    </location>
</feature>
<dbReference type="EMBL" id="JAGZJA010000008">
    <property type="protein sequence ID" value="MBS5147273.1"/>
    <property type="molecule type" value="Genomic_DNA"/>
</dbReference>
<proteinExistence type="predicted"/>
<dbReference type="InterPro" id="IPR025085">
    <property type="entry name" value="pPIWI_RE_X"/>
</dbReference>
<dbReference type="Pfam" id="PF13032">
    <property type="entry name" value="RNaseH_pPIWI_RE"/>
    <property type="match status" value="1"/>
</dbReference>
<dbReference type="InterPro" id="IPR024996">
    <property type="entry name" value="RNaseH_pPIWI_RE"/>
</dbReference>
<sequence length="895" mass="99651">MTSKKQSGTQGHKTQGDSSLHLMSLVPDLSFTATYHLLDMSTGLHDALIDLVGDARRAYNISSWALDAQLLQYLDQPVQVKPVSRYRNDPIPGWLIANAPIDLPRLRAILTNWIASVCPEGKFGGPEHSRVLELIAPDALAQHMHSERLALFDENRRPASKLAFNGFSLSVSDHIDGKTCHLACGQDLVFERVMSDGKSPCELLSQILWHDGFPYAVCLKLTTQTVPPRREVRLNVKASICRFAQGAWVFDKGRDPSIRNDVNALVRWPGARWCRVPYGRDSRRKCIDWNRASACNLRDFAGIELPDLTDYLHHMDSWAQPGRELQILSPQAASATWQTTHRVKVGLTINDKAELFEFVASCLEGIATPSPDPACCRRRNLTRLFDEKKLETDDERNAWALANRHRLAAATGSKHIEFEFIGTQADSYELDAARREAVAFLGPEGDLDGINIGMTTHTPDQLLALLPNNSIARARERMDAIRKTLGTAHGGAPTACIVVLPNYSLSYKTEALDPKQAIRMGLALSGRLSQFLVPRRSGRAAREDSKAVGDDGGANQPAGISPADRGGKSPRSGKGGEPADTFDIRAKVAVRDLMRQLGFVHKFKDTPALKPSAPLYGIHLVSLQKKQDWGREVLIATCIDYKRGTTDALLPQLQMDWIPYWRAQLELARMTNPLDARAHHCADGFMLKRLVDKLKNEAPQDALLIVQSYGHIRFGSWWPGISDEGLAKGPLRYGPTVSPDKSKEPIKDHLFDCENTNLNILRIRLGDGDEVPDYFTDRSSERLSDETREPKRSQKQGVFRADGYLLTLVPKPGDTQYQNAFRGSSIEHPNMLVHTKSLSEYVLLTSDDESLALECVHRAEASRAGMVQLSKGDMMVNLPAPLHLADKMGEYIWRR</sequence>
<dbReference type="InterPro" id="IPR040496">
    <property type="entry name" value="MID_pPIWI_RE"/>
</dbReference>
<accession>A0A943BMN5</accession>
<evidence type="ECO:0000259" key="4">
    <source>
        <dbReference type="Pfam" id="PF18157"/>
    </source>
</evidence>
<dbReference type="Proteomes" id="UP000738879">
    <property type="component" value="Unassembled WGS sequence"/>
</dbReference>
<feature type="region of interest" description="Disordered" evidence="1">
    <location>
        <begin position="535"/>
        <end position="580"/>
    </location>
</feature>
<dbReference type="Pfam" id="PF13111">
    <property type="entry name" value="pPIWI_RE_X"/>
    <property type="match status" value="1"/>
</dbReference>
<organism evidence="5 6">
    <name type="scientific">Collinsella intestinalis</name>
    <dbReference type="NCBI Taxonomy" id="147207"/>
    <lineage>
        <taxon>Bacteria</taxon>
        <taxon>Bacillati</taxon>
        <taxon>Actinomycetota</taxon>
        <taxon>Coriobacteriia</taxon>
        <taxon>Coriobacteriales</taxon>
        <taxon>Coriobacteriaceae</taxon>
        <taxon>Collinsella</taxon>
    </lineage>
</organism>
<evidence type="ECO:0000259" key="2">
    <source>
        <dbReference type="Pfam" id="PF13032"/>
    </source>
</evidence>
<dbReference type="AlphaFoldDB" id="A0A943BMN5"/>
<gene>
    <name evidence="5" type="ORF">KHY67_06185</name>
</gene>
<reference evidence="5" key="1">
    <citation type="submission" date="2021-02" db="EMBL/GenBank/DDBJ databases">
        <title>Infant gut strain persistence is associated with maternal origin, phylogeny, and functional potential including surface adhesion and iron acquisition.</title>
        <authorList>
            <person name="Lou Y.C."/>
        </authorList>
    </citation>
    <scope>NUCLEOTIDE SEQUENCE</scope>
    <source>
        <strain evidence="5">L3_128_245G1_dasL3_128_245G1_concoct_49</strain>
    </source>
</reference>
<evidence type="ECO:0000313" key="5">
    <source>
        <dbReference type="EMBL" id="MBS5147273.1"/>
    </source>
</evidence>